<dbReference type="HOGENOM" id="CLU_3333860_0_0_7"/>
<dbReference type="EMBL" id="AFRZ01000001">
    <property type="protein sequence ID" value="EHP30956.1"/>
    <property type="molecule type" value="Genomic_DNA"/>
</dbReference>
<proteinExistence type="predicted"/>
<dbReference type="STRING" id="929558.SMGD1_2433"/>
<evidence type="ECO:0000313" key="2">
    <source>
        <dbReference type="Proteomes" id="UP000006431"/>
    </source>
</evidence>
<evidence type="ECO:0000313" key="1">
    <source>
        <dbReference type="EMBL" id="EHP30956.1"/>
    </source>
</evidence>
<sequence>MHTYGYSQLSAYCVENGEIISVQRVLDGYKKVVKKETY</sequence>
<reference evidence="1 2" key="1">
    <citation type="journal article" date="2012" name="Proc. Natl. Acad. Sci. U.S.A.">
        <title>Genome and physiology of a model Epsilonproteobacterium responsible for sulfide detoxification in marine oxygen depletion zones.</title>
        <authorList>
            <person name="Grote J."/>
            <person name="Schott T."/>
            <person name="Bruckner C.G."/>
            <person name="Glockner F.O."/>
            <person name="Jost G."/>
            <person name="Teeling H."/>
            <person name="Labrenz M."/>
            <person name="Jurgens K."/>
        </authorList>
    </citation>
    <scope>NUCLEOTIDE SEQUENCE [LARGE SCALE GENOMIC DNA]</scope>
    <source>
        <strain evidence="1 2">GD1</strain>
    </source>
</reference>
<gene>
    <name evidence="1" type="ORF">SMGD1_2433</name>
</gene>
<accession>B6BN86</accession>
<organism evidence="1 2">
    <name type="scientific">Sulfurimonas gotlandica (strain DSM 19862 / JCM 16533 / GD1)</name>
    <dbReference type="NCBI Taxonomy" id="929558"/>
    <lineage>
        <taxon>Bacteria</taxon>
        <taxon>Pseudomonadati</taxon>
        <taxon>Campylobacterota</taxon>
        <taxon>Epsilonproteobacteria</taxon>
        <taxon>Campylobacterales</taxon>
        <taxon>Sulfurimonadaceae</taxon>
        <taxon>Sulfurimonas</taxon>
    </lineage>
</organism>
<dbReference type="Proteomes" id="UP000006431">
    <property type="component" value="Unassembled WGS sequence"/>
</dbReference>
<accession>H1FZ72</accession>
<keyword evidence="2" id="KW-1185">Reference proteome</keyword>
<protein>
    <submittedName>
        <fullName evidence="1">Uncharacterized protein</fullName>
    </submittedName>
</protein>
<name>B6BN86_SULGG</name>
<dbReference type="PATRIC" id="fig|929558.5.peg.2423"/>
<dbReference type="AlphaFoldDB" id="B6BN86"/>
<comment type="caution">
    <text evidence="1">The sequence shown here is derived from an EMBL/GenBank/DDBJ whole genome shotgun (WGS) entry which is preliminary data.</text>
</comment>